<gene>
    <name evidence="1" type="ORF">BCV71DRAFT_9751</name>
</gene>
<proteinExistence type="predicted"/>
<name>A0A1X0RYF5_RHIZD</name>
<accession>A0A1X0RYF5</accession>
<protein>
    <submittedName>
        <fullName evidence="1">Uncharacterized protein</fullName>
    </submittedName>
</protein>
<evidence type="ECO:0000313" key="1">
    <source>
        <dbReference type="EMBL" id="ORE16928.1"/>
    </source>
</evidence>
<dbReference type="Proteomes" id="UP000242381">
    <property type="component" value="Unassembled WGS sequence"/>
</dbReference>
<dbReference type="AlphaFoldDB" id="A0A1X0RYF5"/>
<dbReference type="EMBL" id="KV921370">
    <property type="protein sequence ID" value="ORE16928.1"/>
    <property type="molecule type" value="Genomic_DNA"/>
</dbReference>
<organism evidence="1 2">
    <name type="scientific">Rhizopus microsporus</name>
    <dbReference type="NCBI Taxonomy" id="58291"/>
    <lineage>
        <taxon>Eukaryota</taxon>
        <taxon>Fungi</taxon>
        <taxon>Fungi incertae sedis</taxon>
        <taxon>Mucoromycota</taxon>
        <taxon>Mucoromycotina</taxon>
        <taxon>Mucoromycetes</taxon>
        <taxon>Mucorales</taxon>
        <taxon>Mucorineae</taxon>
        <taxon>Rhizopodaceae</taxon>
        <taxon>Rhizopus</taxon>
    </lineage>
</organism>
<sequence length="73" mass="8410">MRLTSLSNQNDIAFAIFIANVSYDHILYGSMALPGYIYQTKQLNEFVSKVYKDDEISNSMMISNGQYLVKELY</sequence>
<evidence type="ECO:0000313" key="2">
    <source>
        <dbReference type="Proteomes" id="UP000242381"/>
    </source>
</evidence>
<reference evidence="1 2" key="1">
    <citation type="journal article" date="2016" name="Proc. Natl. Acad. Sci. U.S.A.">
        <title>Lipid metabolic changes in an early divergent fungus govern the establishment of a mutualistic symbiosis with endobacteria.</title>
        <authorList>
            <person name="Lastovetsky O.A."/>
            <person name="Gaspar M.L."/>
            <person name="Mondo S.J."/>
            <person name="LaButti K.M."/>
            <person name="Sandor L."/>
            <person name="Grigoriev I.V."/>
            <person name="Henry S.A."/>
            <person name="Pawlowska T.E."/>
        </authorList>
    </citation>
    <scope>NUCLEOTIDE SEQUENCE [LARGE SCALE GENOMIC DNA]</scope>
    <source>
        <strain evidence="1 2">ATCC 11559</strain>
    </source>
</reference>